<dbReference type="RefSeq" id="WP_079495610.1">
    <property type="nucleotide sequence ID" value="NZ_FUZT01000019.1"/>
</dbReference>
<evidence type="ECO:0000313" key="1">
    <source>
        <dbReference type="EMBL" id="SKC89366.1"/>
    </source>
</evidence>
<dbReference type="EMBL" id="FUZT01000019">
    <property type="protein sequence ID" value="SKC89366.1"/>
    <property type="molecule type" value="Genomic_DNA"/>
</dbReference>
<reference evidence="1 2" key="1">
    <citation type="submission" date="2017-02" db="EMBL/GenBank/DDBJ databases">
        <authorList>
            <person name="Peterson S.W."/>
        </authorList>
    </citation>
    <scope>NUCLEOTIDE SEQUENCE [LARGE SCALE GENOMIC DNA]</scope>
    <source>
        <strain evidence="1 2">M1</strain>
    </source>
</reference>
<evidence type="ECO:0000313" key="2">
    <source>
        <dbReference type="Proteomes" id="UP000190285"/>
    </source>
</evidence>
<organism evidence="1 2">
    <name type="scientific">Maledivibacter halophilus</name>
    <dbReference type="NCBI Taxonomy" id="36842"/>
    <lineage>
        <taxon>Bacteria</taxon>
        <taxon>Bacillati</taxon>
        <taxon>Bacillota</taxon>
        <taxon>Clostridia</taxon>
        <taxon>Peptostreptococcales</taxon>
        <taxon>Caminicellaceae</taxon>
        <taxon>Maledivibacter</taxon>
    </lineage>
</organism>
<dbReference type="AlphaFoldDB" id="A0A1T5MMF2"/>
<name>A0A1T5MMF2_9FIRM</name>
<keyword evidence="2" id="KW-1185">Reference proteome</keyword>
<dbReference type="OrthoDB" id="5786478at2"/>
<protein>
    <submittedName>
        <fullName evidence="1">Uncharacterized protein</fullName>
    </submittedName>
</protein>
<dbReference type="STRING" id="36842.SAMN02194393_05019"/>
<proteinExistence type="predicted"/>
<accession>A0A1T5MMF2</accession>
<gene>
    <name evidence="1" type="ORF">SAMN02194393_05019</name>
</gene>
<sequence length="392" mass="45526">MKGKVLSILTIIGIILLLGLSNNWGQEDKFKIMENANAIESHQELKMEKISGYDIIGSFGNEDFVVKQKSFSNNEGPIKEILIRDVKNNDKQSIDLSNLNIRARSIWNVQESNGYLYFTARKNNKAKEDVAYEINIDSKEIKDISNYIKENESIYHSDNQKSLILANKNEGRIKNLSKDLKEIQNFQLPVKKGENDIYYDNNIVSIKKEDAKITKVYFIREKMKKDGYMGLDEILSKEAYVYDAALGAEKILPFKETILNMNERNGNIFIEEKRGDNVYLTQKDENGKTLNEEFLYNRKKGYLRKKVEISPNGEYGVMHFIRTFDKNNKSIEELYLIDMKNHKKFKFMAFEEGEGTFHNIIWSKNGKNLGVNLLNNIAQELEYCIIKIEDII</sequence>
<dbReference type="Proteomes" id="UP000190285">
    <property type="component" value="Unassembled WGS sequence"/>
</dbReference>